<name>A0A164JY15_9NOCA</name>
<dbReference type="Proteomes" id="UP000076512">
    <property type="component" value="Unassembled WGS sequence"/>
</dbReference>
<dbReference type="AlphaFoldDB" id="A0A164JY15"/>
<protein>
    <recommendedName>
        <fullName evidence="3">Zinc-finger domain-containing protein</fullName>
    </recommendedName>
</protein>
<dbReference type="STRING" id="455432.AWN90_40520"/>
<evidence type="ECO:0008006" key="3">
    <source>
        <dbReference type="Google" id="ProtNLM"/>
    </source>
</evidence>
<comment type="caution">
    <text evidence="1">The sequence shown here is derived from an EMBL/GenBank/DDBJ whole genome shotgun (WGS) entry which is preliminary data.</text>
</comment>
<evidence type="ECO:0000313" key="2">
    <source>
        <dbReference type="Proteomes" id="UP000076512"/>
    </source>
</evidence>
<gene>
    <name evidence="1" type="ORF">AWN90_40520</name>
</gene>
<dbReference type="RefSeq" id="WP_156674727.1">
    <property type="nucleotide sequence ID" value="NZ_JABMCZ010000003.1"/>
</dbReference>
<sequence length="98" mass="10829">MDCFETMADSWVFLDHECADDHAHALCEHLIRCEHCLSGFLGQALFKERVRRACGGDHAPIRLHVRVHGLLAGPHARARRCDGGGCDSAHHRGVSCES</sequence>
<accession>A0A164JY15</accession>
<keyword evidence="2" id="KW-1185">Reference proteome</keyword>
<reference evidence="1 2" key="1">
    <citation type="submission" date="2016-04" db="EMBL/GenBank/DDBJ databases">
        <authorList>
            <person name="Evans L.H."/>
            <person name="Alamgir A."/>
            <person name="Owens N."/>
            <person name="Weber N.D."/>
            <person name="Virtaneva K."/>
            <person name="Barbian K."/>
            <person name="Babar A."/>
            <person name="Rosenke K."/>
        </authorList>
    </citation>
    <scope>NUCLEOTIDE SEQUENCE [LARGE SCALE GENOMIC DNA]</scope>
    <source>
        <strain evidence="1 2">IFM 0406</strain>
    </source>
</reference>
<evidence type="ECO:0000313" key="1">
    <source>
        <dbReference type="EMBL" id="KZM70836.1"/>
    </source>
</evidence>
<dbReference type="EMBL" id="LWGR01000013">
    <property type="protein sequence ID" value="KZM70836.1"/>
    <property type="molecule type" value="Genomic_DNA"/>
</dbReference>
<organism evidence="1 2">
    <name type="scientific">Nocardia terpenica</name>
    <dbReference type="NCBI Taxonomy" id="455432"/>
    <lineage>
        <taxon>Bacteria</taxon>
        <taxon>Bacillati</taxon>
        <taxon>Actinomycetota</taxon>
        <taxon>Actinomycetes</taxon>
        <taxon>Mycobacteriales</taxon>
        <taxon>Nocardiaceae</taxon>
        <taxon>Nocardia</taxon>
    </lineage>
</organism>
<proteinExistence type="predicted"/>
<dbReference type="OrthoDB" id="3267840at2"/>